<keyword evidence="7 9" id="KW-0472">Membrane</keyword>
<reference evidence="10 11" key="1">
    <citation type="submission" date="2021-01" db="EMBL/GenBank/DDBJ databases">
        <title>Belnapia mucosa sp. nov. and Belnapia arida sp. nov., isolated from the Tabernas Desert (Almeria, Spain).</title>
        <authorList>
            <person name="Molina-Menor E."/>
            <person name="Vidal-Verdu A."/>
            <person name="Calonge A."/>
            <person name="Satari L."/>
            <person name="Pereto Magraner J."/>
            <person name="Porcar Miralles M."/>
        </authorList>
    </citation>
    <scope>NUCLEOTIDE SEQUENCE [LARGE SCALE GENOMIC DNA]</scope>
    <source>
        <strain evidence="10 11">T6</strain>
    </source>
</reference>
<feature type="transmembrane region" description="Helical" evidence="9">
    <location>
        <begin position="39"/>
        <end position="61"/>
    </location>
</feature>
<evidence type="ECO:0000313" key="10">
    <source>
        <dbReference type="EMBL" id="MBL6455532.1"/>
    </source>
</evidence>
<evidence type="ECO:0000256" key="5">
    <source>
        <dbReference type="ARBA" id="ARBA00022970"/>
    </source>
</evidence>
<feature type="transmembrane region" description="Helical" evidence="9">
    <location>
        <begin position="198"/>
        <end position="220"/>
    </location>
</feature>
<accession>A0ABS1V1T6</accession>
<dbReference type="CDD" id="cd06582">
    <property type="entry name" value="TM_PBP1_LivH_like"/>
    <property type="match status" value="1"/>
</dbReference>
<evidence type="ECO:0000256" key="1">
    <source>
        <dbReference type="ARBA" id="ARBA00004651"/>
    </source>
</evidence>
<dbReference type="PANTHER" id="PTHR11795">
    <property type="entry name" value="BRANCHED-CHAIN AMINO ACID TRANSPORT SYSTEM PERMEASE PROTEIN LIVH"/>
    <property type="match status" value="1"/>
</dbReference>
<comment type="subcellular location">
    <subcellularLocation>
        <location evidence="1">Cell membrane</location>
        <topology evidence="1">Multi-pass membrane protein</topology>
    </subcellularLocation>
</comment>
<comment type="caution">
    <text evidence="10">The sequence shown here is derived from an EMBL/GenBank/DDBJ whole genome shotgun (WGS) entry which is preliminary data.</text>
</comment>
<evidence type="ECO:0000256" key="2">
    <source>
        <dbReference type="ARBA" id="ARBA00022448"/>
    </source>
</evidence>
<keyword evidence="4 9" id="KW-0812">Transmembrane</keyword>
<evidence type="ECO:0000256" key="9">
    <source>
        <dbReference type="SAM" id="Phobius"/>
    </source>
</evidence>
<keyword evidence="11" id="KW-1185">Reference proteome</keyword>
<comment type="similarity">
    <text evidence="8">Belongs to the binding-protein-dependent transport system permease family. LivHM subfamily.</text>
</comment>
<dbReference type="RefSeq" id="WP_202825266.1">
    <property type="nucleotide sequence ID" value="NZ_JAEUXJ010000003.1"/>
</dbReference>
<feature type="transmembrane region" description="Helical" evidence="9">
    <location>
        <begin position="264"/>
        <end position="284"/>
    </location>
</feature>
<evidence type="ECO:0000256" key="8">
    <source>
        <dbReference type="ARBA" id="ARBA00037998"/>
    </source>
</evidence>
<dbReference type="EMBL" id="JAEUXJ010000003">
    <property type="protein sequence ID" value="MBL6455532.1"/>
    <property type="molecule type" value="Genomic_DNA"/>
</dbReference>
<feature type="transmembrane region" description="Helical" evidence="9">
    <location>
        <begin position="67"/>
        <end position="88"/>
    </location>
</feature>
<sequence>MDGGDLILLLNGVVSGLLIGGIYAAAAAGLAISFGMLDIVNIAHPALMVAGGFLTVLLGTALGIDPLLAALLLAVPFYLLGTAIYAMYHHFFERRGDEALQGLAFFFGVMFIIEVGLVMAFGPEQRFLDPAYAYVTLRLGEVDVPLRMLVPGLFAMAAIGALWLFLRRSFTGLAIAAVAQDAEALRLMAVNPVRIKRFAFGLSIALAAIAGGALVVVQPVEPSSGQVFIGRVFAVCIMGGMGSLPGCILAAFLFGVVENVTATFYGPSWSPAVAFGWLLLVLAFRPQGLFGKLA</sequence>
<feature type="transmembrane region" description="Helical" evidence="9">
    <location>
        <begin position="232"/>
        <end position="257"/>
    </location>
</feature>
<keyword evidence="5" id="KW-0029">Amino-acid transport</keyword>
<evidence type="ECO:0000256" key="3">
    <source>
        <dbReference type="ARBA" id="ARBA00022475"/>
    </source>
</evidence>
<gene>
    <name evidence="10" type="ORF">JMJ55_09375</name>
</gene>
<dbReference type="Proteomes" id="UP000606490">
    <property type="component" value="Unassembled WGS sequence"/>
</dbReference>
<feature type="transmembrane region" description="Helical" evidence="9">
    <location>
        <begin position="100"/>
        <end position="122"/>
    </location>
</feature>
<evidence type="ECO:0000256" key="6">
    <source>
        <dbReference type="ARBA" id="ARBA00022989"/>
    </source>
</evidence>
<keyword evidence="6 9" id="KW-1133">Transmembrane helix</keyword>
<organism evidence="10 11">
    <name type="scientific">Belnapia mucosa</name>
    <dbReference type="NCBI Taxonomy" id="2804532"/>
    <lineage>
        <taxon>Bacteria</taxon>
        <taxon>Pseudomonadati</taxon>
        <taxon>Pseudomonadota</taxon>
        <taxon>Alphaproteobacteria</taxon>
        <taxon>Acetobacterales</taxon>
        <taxon>Roseomonadaceae</taxon>
        <taxon>Belnapia</taxon>
    </lineage>
</organism>
<keyword evidence="3" id="KW-1003">Cell membrane</keyword>
<evidence type="ECO:0000256" key="4">
    <source>
        <dbReference type="ARBA" id="ARBA00022692"/>
    </source>
</evidence>
<evidence type="ECO:0000313" key="11">
    <source>
        <dbReference type="Proteomes" id="UP000606490"/>
    </source>
</evidence>
<protein>
    <submittedName>
        <fullName evidence="10">Branched-chain amino acid ABC transporter permease</fullName>
    </submittedName>
</protein>
<feature type="transmembrane region" description="Helical" evidence="9">
    <location>
        <begin position="148"/>
        <end position="166"/>
    </location>
</feature>
<dbReference type="InterPro" id="IPR052157">
    <property type="entry name" value="BCAA_transport_permease"/>
</dbReference>
<dbReference type="PANTHER" id="PTHR11795:SF445">
    <property type="entry name" value="AMINO ACID ABC TRANSPORTER PERMEASE PROTEIN"/>
    <property type="match status" value="1"/>
</dbReference>
<feature type="transmembrane region" description="Helical" evidence="9">
    <location>
        <begin position="6"/>
        <end position="32"/>
    </location>
</feature>
<keyword evidence="2" id="KW-0813">Transport</keyword>
<evidence type="ECO:0000256" key="7">
    <source>
        <dbReference type="ARBA" id="ARBA00023136"/>
    </source>
</evidence>
<name>A0ABS1V1T6_9PROT</name>
<dbReference type="Pfam" id="PF02653">
    <property type="entry name" value="BPD_transp_2"/>
    <property type="match status" value="1"/>
</dbReference>
<dbReference type="InterPro" id="IPR001851">
    <property type="entry name" value="ABC_transp_permease"/>
</dbReference>
<proteinExistence type="inferred from homology"/>